<dbReference type="InterPro" id="IPR041246">
    <property type="entry name" value="Bact_MG10"/>
</dbReference>
<dbReference type="InterPro" id="IPR002890">
    <property type="entry name" value="MG2"/>
</dbReference>
<evidence type="ECO:0000256" key="1">
    <source>
        <dbReference type="ARBA" id="ARBA00010556"/>
    </source>
</evidence>
<evidence type="ECO:0000313" key="7">
    <source>
        <dbReference type="EMBL" id="RFB05689.1"/>
    </source>
</evidence>
<dbReference type="InterPro" id="IPR026284">
    <property type="entry name" value="A2MG_proteobact"/>
</dbReference>
<dbReference type="Pfam" id="PF17972">
    <property type="entry name" value="bMG5"/>
    <property type="match status" value="1"/>
</dbReference>
<organism evidence="7 8">
    <name type="scientific">Parvularcula marina</name>
    <dbReference type="NCBI Taxonomy" id="2292771"/>
    <lineage>
        <taxon>Bacteria</taxon>
        <taxon>Pseudomonadati</taxon>
        <taxon>Pseudomonadota</taxon>
        <taxon>Alphaproteobacteria</taxon>
        <taxon>Parvularculales</taxon>
        <taxon>Parvularculaceae</taxon>
        <taxon>Parvularcula</taxon>
    </lineage>
</organism>
<gene>
    <name evidence="7" type="ORF">DX908_10685</name>
</gene>
<dbReference type="Pfam" id="PF11974">
    <property type="entry name" value="bMG3"/>
    <property type="match status" value="1"/>
</dbReference>
<evidence type="ECO:0000256" key="4">
    <source>
        <dbReference type="SAM" id="SignalP"/>
    </source>
</evidence>
<dbReference type="InterPro" id="IPR011625">
    <property type="entry name" value="A2M_N_BRD"/>
</dbReference>
<evidence type="ECO:0000313" key="8">
    <source>
        <dbReference type="Proteomes" id="UP000264589"/>
    </source>
</evidence>
<dbReference type="OrthoDB" id="9767116at2"/>
<dbReference type="Pfam" id="PF00207">
    <property type="entry name" value="A2M"/>
    <property type="match status" value="1"/>
</dbReference>
<dbReference type="CDD" id="cd02891">
    <property type="entry name" value="A2M_like"/>
    <property type="match status" value="1"/>
</dbReference>
<dbReference type="Gene3D" id="1.50.10.20">
    <property type="match status" value="1"/>
</dbReference>
<dbReference type="InterPro" id="IPR021868">
    <property type="entry name" value="Alpha_2_Macroglob_MG3"/>
</dbReference>
<feature type="chain" id="PRO_5016745412" evidence="4">
    <location>
        <begin position="28"/>
        <end position="1613"/>
    </location>
</feature>
<dbReference type="InterPro" id="IPR008930">
    <property type="entry name" value="Terpenoid_cyclase/PrenylTrfase"/>
</dbReference>
<dbReference type="Pfam" id="PF17962">
    <property type="entry name" value="bMG6"/>
    <property type="match status" value="1"/>
</dbReference>
<comment type="similarity">
    <text evidence="1">Belongs to the protease inhibitor I39 (alpha-2-macroglobulin) family. Bacterial alpha-2-macroglobulin subfamily.</text>
</comment>
<dbReference type="Pfam" id="PF07703">
    <property type="entry name" value="A2M_BRD"/>
    <property type="match status" value="1"/>
</dbReference>
<protein>
    <submittedName>
        <fullName evidence="7">Alpha-2-macroglobulin family protein</fullName>
    </submittedName>
</protein>
<reference evidence="7 8" key="1">
    <citation type="submission" date="2018-08" db="EMBL/GenBank/DDBJ databases">
        <title>Parvularcula sp. SM1705, isolated from surface water of the South Sea China.</title>
        <authorList>
            <person name="Sun L."/>
        </authorList>
    </citation>
    <scope>NUCLEOTIDE SEQUENCE [LARGE SCALE GENOMIC DNA]</scope>
    <source>
        <strain evidence="7 8">SM1705</strain>
    </source>
</reference>
<dbReference type="Pfam" id="PF17973">
    <property type="entry name" value="bMG10"/>
    <property type="match status" value="1"/>
</dbReference>
<evidence type="ECO:0000256" key="3">
    <source>
        <dbReference type="SAM" id="MobiDB-lite"/>
    </source>
</evidence>
<feature type="region of interest" description="Disordered" evidence="3">
    <location>
        <begin position="26"/>
        <end position="45"/>
    </location>
</feature>
<keyword evidence="2 4" id="KW-0732">Signal</keyword>
<dbReference type="InterPro" id="IPR049120">
    <property type="entry name" value="A2M_bMG2"/>
</dbReference>
<keyword evidence="8" id="KW-1185">Reference proteome</keyword>
<accession>A0A371RJR9</accession>
<name>A0A371RJR9_9PROT</name>
<dbReference type="PANTHER" id="PTHR40094:SF1">
    <property type="entry name" value="UBIQUITIN DOMAIN-CONTAINING PROTEIN"/>
    <property type="match status" value="1"/>
</dbReference>
<feature type="domain" description="Alpha-2-macroglobulin" evidence="6">
    <location>
        <begin position="943"/>
        <end position="1032"/>
    </location>
</feature>
<dbReference type="PANTHER" id="PTHR40094">
    <property type="entry name" value="ALPHA-2-MACROGLOBULIN HOMOLOG"/>
    <property type="match status" value="1"/>
</dbReference>
<dbReference type="InterPro" id="IPR051802">
    <property type="entry name" value="YfhM-like"/>
</dbReference>
<feature type="signal peptide" evidence="4">
    <location>
        <begin position="1"/>
        <end position="27"/>
    </location>
</feature>
<dbReference type="SMART" id="SM01359">
    <property type="entry name" value="A2M_N_2"/>
    <property type="match status" value="1"/>
</dbReference>
<dbReference type="InterPro" id="IPR001599">
    <property type="entry name" value="Macroglobln_a2"/>
</dbReference>
<dbReference type="EMBL" id="QUQO01000001">
    <property type="protein sequence ID" value="RFB05689.1"/>
    <property type="molecule type" value="Genomic_DNA"/>
</dbReference>
<evidence type="ECO:0000259" key="6">
    <source>
        <dbReference type="SMART" id="SM01360"/>
    </source>
</evidence>
<dbReference type="Pfam" id="PF21142">
    <property type="entry name" value="A2M_bMG2"/>
    <property type="match status" value="1"/>
</dbReference>
<dbReference type="Pfam" id="PF01835">
    <property type="entry name" value="MG2"/>
    <property type="match status" value="1"/>
</dbReference>
<dbReference type="PIRSF" id="PIRSF038980">
    <property type="entry name" value="A2M_bac"/>
    <property type="match status" value="1"/>
</dbReference>
<dbReference type="GO" id="GO:0004866">
    <property type="term" value="F:endopeptidase inhibitor activity"/>
    <property type="evidence" value="ECO:0007669"/>
    <property type="project" value="InterPro"/>
</dbReference>
<evidence type="ECO:0000256" key="2">
    <source>
        <dbReference type="ARBA" id="ARBA00022729"/>
    </source>
</evidence>
<proteinExistence type="inferred from homology"/>
<dbReference type="Gene3D" id="2.60.40.1930">
    <property type="match status" value="1"/>
</dbReference>
<dbReference type="InParanoid" id="A0A371RJR9"/>
<dbReference type="Proteomes" id="UP000264589">
    <property type="component" value="Unassembled WGS sequence"/>
</dbReference>
<dbReference type="InterPro" id="IPR041462">
    <property type="entry name" value="Bact_A2M_MG6"/>
</dbReference>
<dbReference type="FunCoup" id="A0A371RJR9">
    <property type="interactions" value="89"/>
</dbReference>
<dbReference type="PROSITE" id="PS51257">
    <property type="entry name" value="PROKAR_LIPOPROTEIN"/>
    <property type="match status" value="1"/>
</dbReference>
<evidence type="ECO:0000259" key="5">
    <source>
        <dbReference type="SMART" id="SM01359"/>
    </source>
</evidence>
<dbReference type="InterPro" id="IPR041203">
    <property type="entry name" value="Bact_A2M_MG5"/>
</dbReference>
<sequence>MTHRVWRTAMAALLGLSLLACSNEEDAADTDTGTEAEMAAEAPRPAPVPEEFAFLRYAVNGESTTPELCLTFSEPLSPDTDYSAYVDIDARIALRVDGARLCLGGLSYGDEKELTLRTGFPSADGDTLERDESLTLTFDDRPAVVAFAGSGVILPRIDADGLALTTVNVDEVEIKVSRVTDRALVFRSISEGYSAGEGEYGYGGDEPYELGTQVWKGRIDTAGPTNSTVTSVFPIAEAISELEPGAYYVEIKDAGALDRDVNRPAEAARWVLVTDLAFTAYRGKDGLNVTVRSLQSAEPVSGVEVQLVARSNEILGTKKTNGSGQVDFSAAMMAGDEGNTPSMLMAYGREGDFALLDLNRTPVDLSNEPVSGRYRPDMADAFLYLDRGIYRPGETVQASLLLRDAAGHAVEDRAGALVLYQPNGIEQARVRFEELANAGGLSQPFALPKAAARGIWRIAVELDGAGTVGSTSFSVEDFIPQRIALELDADTDTPMRSGETRMIEASARFLYGAPGAGLPVRGTARVETAYNPFKDWAGYSFGMHDERFSQIQFDLPETTADGEGKAAVPLAIAARGLDSTKPLRVRAVVEVEEPGGRVVADDVRIPYHPRDVYLGMKPGFDGRAERGKEASFEVIAVDAKGAATDAEIGWRLVRRDYDYDWYRTSGGSWRWRRSERIVPIESGVLSITGEGEPALINTPELDWGDYTLYATMNGEDLASKGFWVGWRGRTVDGVEAPDQVRVSAPEDPVTVGERATLTIKAPYAGLAEVVVATDEVLLTRQVSVEEAGAEIALPVSEDWGSGAYVMVTVYTPRDAVTQPRPRRAVGVAYVPVDVSDRSYEVMINAPGPVTPNQTYNVDIVAQDGPRGKAYVTLAAVDEGILLLTKFDSPQPLDWFFGKSALGVNLYDDYGRLLDPNQGAASPIRSGGDQIGGAGLTVVPTKTVALFSGVVEMGRDGRATVPLKLPDFNGELRLMAVVWSDEGIGSADQPLTVRDDVPAELILPRFLAPGDEALATVTADNVAGPEGEYDISVVSSGEVSVPNGDLKLTLNAGDRKDENVRIKADEVGLADLAITAKGPGGYIVSSSYPIEVRPAFWPVTRVEKFTLAPGESYTPPADLLSGFISGTELAQISAAATPIDTAALYASLYRYAYACTEQLVSRTMPLLYAEQLAGLEGVAGPDGVRPEIHEAIETLLSRQNAQGAFGLWRIGDQNARPWIGAYAADFLTRAKEQGYAVPEAAVTRALDALTPLARGQFYRSSGYDVTLPPQQYTADTSDRMQNRSTAYALYVLARNGRAERSRLRYMHDEMLEKIESPLARAHIAAGLAAIGDRARAANAFEKAVEKIGYENDGDWYQTPRRDLAAITALAAEAGYTDIVEKLVPRLARDVPEPRSLTTQEKAQMIMAARAIAGDTAKVRVSYHNEEAPQPLELNPAGLENAGPFTNEGDSPVWVTVLASGSPSSPPPAQSADLTIDKRFTDLYGEEIDLGSVERGDRMVVWLTLTPERRAYASYIIADLLPAGFEIETVIRPEDAAPNGPYTFLGTVALPNVAEARDDRFVAAIDTQGLISRRLAYIVRAVTPGEFTMPGAVAEDMYRPDVTGRSASGTVSIAP</sequence>
<dbReference type="SMART" id="SM01360">
    <property type="entry name" value="A2M"/>
    <property type="match status" value="1"/>
</dbReference>
<dbReference type="SUPFAM" id="SSF48239">
    <property type="entry name" value="Terpenoid cyclases/Protein prenyltransferases"/>
    <property type="match status" value="1"/>
</dbReference>
<comment type="caution">
    <text evidence="7">The sequence shown here is derived from an EMBL/GenBank/DDBJ whole genome shotgun (WGS) entry which is preliminary data.</text>
</comment>
<feature type="domain" description="Alpha-2-macroglobulin bait region" evidence="5">
    <location>
        <begin position="740"/>
        <end position="883"/>
    </location>
</feature>